<gene>
    <name evidence="2" type="ORF">E0L32_004056</name>
</gene>
<dbReference type="AlphaFoldDB" id="A0A507B984"/>
<evidence type="ECO:0000313" key="3">
    <source>
        <dbReference type="Proteomes" id="UP000319257"/>
    </source>
</evidence>
<dbReference type="PANTHER" id="PTHR47332">
    <property type="entry name" value="SET DOMAIN-CONTAINING PROTEIN 5"/>
    <property type="match status" value="1"/>
</dbReference>
<dbReference type="OrthoDB" id="1028014at2759"/>
<name>A0A507B984_9PEZI</name>
<evidence type="ECO:0008006" key="4">
    <source>
        <dbReference type="Google" id="ProtNLM"/>
    </source>
</evidence>
<dbReference type="RefSeq" id="XP_030998118.1">
    <property type="nucleotide sequence ID" value="XM_031138424.1"/>
</dbReference>
<dbReference type="GeneID" id="41971503"/>
<evidence type="ECO:0000313" key="2">
    <source>
        <dbReference type="EMBL" id="TPX16407.1"/>
    </source>
</evidence>
<feature type="signal peptide" evidence="1">
    <location>
        <begin position="1"/>
        <end position="24"/>
    </location>
</feature>
<dbReference type="InterPro" id="IPR046341">
    <property type="entry name" value="SET_dom_sf"/>
</dbReference>
<keyword evidence="1" id="KW-0732">Signal</keyword>
<keyword evidence="3" id="KW-1185">Reference proteome</keyword>
<dbReference type="InParanoid" id="A0A507B984"/>
<organism evidence="2 3">
    <name type="scientific">Thyridium curvatum</name>
    <dbReference type="NCBI Taxonomy" id="1093900"/>
    <lineage>
        <taxon>Eukaryota</taxon>
        <taxon>Fungi</taxon>
        <taxon>Dikarya</taxon>
        <taxon>Ascomycota</taxon>
        <taxon>Pezizomycotina</taxon>
        <taxon>Sordariomycetes</taxon>
        <taxon>Sordariomycetidae</taxon>
        <taxon>Thyridiales</taxon>
        <taxon>Thyridiaceae</taxon>
        <taxon>Thyridium</taxon>
    </lineage>
</organism>
<feature type="chain" id="PRO_5021285238" description="SET domain-containing protein" evidence="1">
    <location>
        <begin position="25"/>
        <end position="414"/>
    </location>
</feature>
<reference evidence="2 3" key="1">
    <citation type="submission" date="2019-06" db="EMBL/GenBank/DDBJ databases">
        <title>Draft genome sequence of the filamentous fungus Phialemoniopsis curvata isolated from diesel fuel.</title>
        <authorList>
            <person name="Varaljay V.A."/>
            <person name="Lyon W.J."/>
            <person name="Crouch A.L."/>
            <person name="Drake C.E."/>
            <person name="Hollomon J.M."/>
            <person name="Nadeau L.J."/>
            <person name="Nunn H.S."/>
            <person name="Stevenson B.S."/>
            <person name="Bojanowski C.L."/>
            <person name="Crookes-Goodson W.J."/>
        </authorList>
    </citation>
    <scope>NUCLEOTIDE SEQUENCE [LARGE SCALE GENOMIC DNA]</scope>
    <source>
        <strain evidence="2 3">D216</strain>
    </source>
</reference>
<dbReference type="InterPro" id="IPR053185">
    <property type="entry name" value="SET_domain_protein"/>
</dbReference>
<sequence>MASLCSMVLVCVSLVIALTASVTAKIEPAIRNDGIGLDKVQYAVNQSVLAGTHPIGWYSPKGLCSGHYCVHSNRQVASRRGIVVISMSKVREKIDSMKALLDKPSNNQDASPFPFDTIEDADNGLTLLAAKKVRRGTPLMNWTPVFLIHKDFFDDEPEAEQDRLLEAALQLLPDETRQKVNSYRQRPGGGMQSLREFVRSHPFEINLSSPFDKEQSEKHFATYPEASILTHDCRPNTAYFIGPELAAQFTVARKLEPGETVTVSVFDSMLPRAVRQELSHRVRGTNCSCSACIAGGNLMGVTKAEERLREIKSLEELLKDPRTSGVTVKMVDRYLSLYEQERLQSRMMEAYWTAAINYNNLGYEKRALKYVHLAIQAGIIEMGIESNDIVAMRIMAADPKGHYSWQQRLNGFNG</sequence>
<dbReference type="STRING" id="1093900.A0A507B984"/>
<protein>
    <recommendedName>
        <fullName evidence="4">SET domain-containing protein</fullName>
    </recommendedName>
</protein>
<dbReference type="SUPFAM" id="SSF82199">
    <property type="entry name" value="SET domain"/>
    <property type="match status" value="1"/>
</dbReference>
<dbReference type="EMBL" id="SKBQ01000018">
    <property type="protein sequence ID" value="TPX16407.1"/>
    <property type="molecule type" value="Genomic_DNA"/>
</dbReference>
<dbReference type="Gene3D" id="2.170.270.10">
    <property type="entry name" value="SET domain"/>
    <property type="match status" value="1"/>
</dbReference>
<dbReference type="PANTHER" id="PTHR47332:SF6">
    <property type="entry name" value="SET DOMAIN-CONTAINING PROTEIN"/>
    <property type="match status" value="1"/>
</dbReference>
<dbReference type="Proteomes" id="UP000319257">
    <property type="component" value="Unassembled WGS sequence"/>
</dbReference>
<comment type="caution">
    <text evidence="2">The sequence shown here is derived from an EMBL/GenBank/DDBJ whole genome shotgun (WGS) entry which is preliminary data.</text>
</comment>
<accession>A0A507B984</accession>
<proteinExistence type="predicted"/>
<evidence type="ECO:0000256" key="1">
    <source>
        <dbReference type="SAM" id="SignalP"/>
    </source>
</evidence>